<gene>
    <name evidence="15" type="primary">hisI</name>
    <name evidence="15" type="synonym">hisIE</name>
    <name evidence="17" type="ORF">HKBW3S34_00861</name>
    <name evidence="18" type="ORF">HKBW3S44_00630</name>
    <name evidence="19" type="ORF">HKBW3S47_00594</name>
</gene>
<dbReference type="PANTHER" id="PTHR42945:SF1">
    <property type="entry name" value="HISTIDINE BIOSYNTHESIS BIFUNCTIONAL PROTEIN HIS7"/>
    <property type="match status" value="1"/>
</dbReference>
<dbReference type="Proteomes" id="UP000588083">
    <property type="component" value="Unassembled WGS sequence"/>
</dbReference>
<evidence type="ECO:0000256" key="2">
    <source>
        <dbReference type="ARBA" id="ARBA00001460"/>
    </source>
</evidence>
<dbReference type="UniPathway" id="UPA00031">
    <property type="reaction ID" value="UER00007"/>
</dbReference>
<dbReference type="Pfam" id="PF01503">
    <property type="entry name" value="PRA-PH"/>
    <property type="match status" value="1"/>
</dbReference>
<evidence type="ECO:0000313" key="21">
    <source>
        <dbReference type="Proteomes" id="UP000569018"/>
    </source>
</evidence>
<dbReference type="GO" id="GO:0005524">
    <property type="term" value="F:ATP binding"/>
    <property type="evidence" value="ECO:0007669"/>
    <property type="project" value="UniProtKB-KW"/>
</dbReference>
<dbReference type="EMBL" id="BLSD01000020">
    <property type="protein sequence ID" value="GFP38894.1"/>
    <property type="molecule type" value="Genomic_DNA"/>
</dbReference>
<keyword evidence="10 15" id="KW-0547">Nucleotide-binding</keyword>
<reference evidence="20 21" key="1">
    <citation type="journal article" date="2020" name="Front. Microbiol.">
        <title>Single-cell genomics of novel Actinobacteria with the Wood-Ljungdahl pathway discovered in a serpentinizing system.</title>
        <authorList>
            <person name="Merino N."/>
            <person name="Kawai M."/>
            <person name="Boyd E.S."/>
            <person name="Colman D.R."/>
            <person name="McGlynn S.E."/>
            <person name="Nealson K.H."/>
            <person name="Kurokawa K."/>
            <person name="Hongoh Y."/>
        </authorList>
    </citation>
    <scope>NUCLEOTIDE SEQUENCE [LARGE SCALE GENOMIC DNA]</scope>
    <source>
        <strain evidence="17 22">S34</strain>
        <strain evidence="18 20">S44</strain>
        <strain evidence="19 21">S47</strain>
    </source>
</reference>
<evidence type="ECO:0000256" key="15">
    <source>
        <dbReference type="HAMAP-Rule" id="MF_01019"/>
    </source>
</evidence>
<evidence type="ECO:0000313" key="20">
    <source>
        <dbReference type="Proteomes" id="UP000561271"/>
    </source>
</evidence>
<dbReference type="EC" id="3.6.1.31" evidence="15"/>
<dbReference type="EC" id="3.5.4.19" evidence="15"/>
<dbReference type="EMBL" id="BLRZ01000032">
    <property type="protein sequence ID" value="GFP29941.1"/>
    <property type="molecule type" value="Genomic_DNA"/>
</dbReference>
<keyword evidence="22" id="KW-1185">Reference proteome</keyword>
<dbReference type="Proteomes" id="UP000569018">
    <property type="component" value="Unassembled WGS sequence"/>
</dbReference>
<comment type="caution">
    <text evidence="18">The sequence shown here is derived from an EMBL/GenBank/DDBJ whole genome shotgun (WGS) entry which is preliminary data.</text>
</comment>
<comment type="pathway">
    <text evidence="4 15">Amino-acid biosynthesis; L-histidine biosynthesis; L-histidine from 5-phospho-alpha-D-ribose 1-diphosphate: step 3/9.</text>
</comment>
<dbReference type="RefSeq" id="WP_176231240.1">
    <property type="nucleotide sequence ID" value="NZ_BLRZ01000032.1"/>
</dbReference>
<dbReference type="AlphaFoldDB" id="A0A6V8PWJ6"/>
<comment type="similarity">
    <text evidence="7 15">In the N-terminal section; belongs to the PRA-CH family.</text>
</comment>
<keyword evidence="13 15" id="KW-0368">Histidine biosynthesis</keyword>
<dbReference type="HAMAP" id="MF_01021">
    <property type="entry name" value="HisI"/>
    <property type="match status" value="1"/>
</dbReference>
<evidence type="ECO:0000256" key="3">
    <source>
        <dbReference type="ARBA" id="ARBA00004496"/>
    </source>
</evidence>
<evidence type="ECO:0000313" key="22">
    <source>
        <dbReference type="Proteomes" id="UP000588083"/>
    </source>
</evidence>
<dbReference type="GO" id="GO:0005737">
    <property type="term" value="C:cytoplasm"/>
    <property type="evidence" value="ECO:0007669"/>
    <property type="project" value="UniProtKB-SubCell"/>
</dbReference>
<keyword evidence="14 15" id="KW-0511">Multifunctional enzyme</keyword>
<evidence type="ECO:0000313" key="19">
    <source>
        <dbReference type="EMBL" id="GFP38894.1"/>
    </source>
</evidence>
<evidence type="ECO:0000313" key="18">
    <source>
        <dbReference type="EMBL" id="GFP36949.1"/>
    </source>
</evidence>
<dbReference type="FunFam" id="3.10.20.810:FF:000001">
    <property type="entry name" value="Histidine biosynthesis bifunctional protein HisIE"/>
    <property type="match status" value="1"/>
</dbReference>
<dbReference type="Gene3D" id="3.10.20.810">
    <property type="entry name" value="Phosphoribosyl-AMP cyclohydrolase"/>
    <property type="match status" value="1"/>
</dbReference>
<dbReference type="NCBIfam" id="NF000768">
    <property type="entry name" value="PRK00051.1"/>
    <property type="match status" value="1"/>
</dbReference>
<evidence type="ECO:0000256" key="4">
    <source>
        <dbReference type="ARBA" id="ARBA00005169"/>
    </source>
</evidence>
<dbReference type="EMBL" id="BLSC01000034">
    <property type="protein sequence ID" value="GFP36949.1"/>
    <property type="molecule type" value="Genomic_DNA"/>
</dbReference>
<evidence type="ECO:0000256" key="12">
    <source>
        <dbReference type="ARBA" id="ARBA00022840"/>
    </source>
</evidence>
<proteinExistence type="inferred from homology"/>
<evidence type="ECO:0000256" key="7">
    <source>
        <dbReference type="ARBA" id="ARBA00008299"/>
    </source>
</evidence>
<dbReference type="PANTHER" id="PTHR42945">
    <property type="entry name" value="HISTIDINE BIOSYNTHESIS BIFUNCTIONAL PROTEIN"/>
    <property type="match status" value="1"/>
</dbReference>
<dbReference type="InterPro" id="IPR026660">
    <property type="entry name" value="PRA-CH"/>
</dbReference>
<feature type="region of interest" description="Phosphoribosyl-AMP cyclohydrolase" evidence="15">
    <location>
        <begin position="1"/>
        <end position="131"/>
    </location>
</feature>
<protein>
    <recommendedName>
        <fullName evidence="15">Histidine biosynthesis bifunctional protein HisIE</fullName>
    </recommendedName>
    <domain>
        <recommendedName>
            <fullName evidence="15">Phosphoribosyl-AMP cyclohydrolase</fullName>
            <shortName evidence="15">PRA-CH</shortName>
            <ecNumber evidence="15">3.5.4.19</ecNumber>
        </recommendedName>
    </domain>
    <domain>
        <recommendedName>
            <fullName evidence="15">Phosphoribosyl-ATP pyrophosphatase</fullName>
            <shortName evidence="15">PRA-PH</shortName>
            <ecNumber evidence="15">3.6.1.31</ecNumber>
        </recommendedName>
    </domain>
</protein>
<dbReference type="CDD" id="cd11534">
    <property type="entry name" value="NTP-PPase_HisIE_like"/>
    <property type="match status" value="1"/>
</dbReference>
<evidence type="ECO:0000256" key="13">
    <source>
        <dbReference type="ARBA" id="ARBA00023102"/>
    </source>
</evidence>
<evidence type="ECO:0000313" key="17">
    <source>
        <dbReference type="EMBL" id="GFP29941.1"/>
    </source>
</evidence>
<comment type="similarity">
    <text evidence="6 15">In the C-terminal section; belongs to the PRA-PH family.</text>
</comment>
<dbReference type="SUPFAM" id="SSF101386">
    <property type="entry name" value="all-alpha NTP pyrophosphatases"/>
    <property type="match status" value="1"/>
</dbReference>
<sequence>MTEIDISQLKFDRDGLIPAIVQDFRSREVLMLAYMSRESLQKTLETGRTWFYSRSRERLWMKGESSGNYQLVKDMRYDCDADCLLVLVEQVGVACHTGERSCFFSSLTGRGMVKTPGIGSEAEEAEGLDHVLKELFRVIKSRKKFSPQTSYTASLFKAGPSKILAKVTEESGEVVEAAREGSRENLIHEIADVIYHLLVLTAFKDIELEDIARELIRRRK</sequence>
<evidence type="ECO:0000259" key="16">
    <source>
        <dbReference type="Pfam" id="PF01502"/>
    </source>
</evidence>
<keyword evidence="11 15" id="KW-0378">Hydrolase</keyword>
<feature type="region of interest" description="Phosphoribosyl-ATP pyrophosphohydrolase" evidence="15">
    <location>
        <begin position="132"/>
        <end position="220"/>
    </location>
</feature>
<evidence type="ECO:0000256" key="11">
    <source>
        <dbReference type="ARBA" id="ARBA00022801"/>
    </source>
</evidence>
<comment type="catalytic activity">
    <reaction evidence="2 15">
        <text>1-(5-phospho-beta-D-ribosyl)-ATP + H2O = 1-(5-phospho-beta-D-ribosyl)-5'-AMP + diphosphate + H(+)</text>
        <dbReference type="Rhea" id="RHEA:22828"/>
        <dbReference type="ChEBI" id="CHEBI:15377"/>
        <dbReference type="ChEBI" id="CHEBI:15378"/>
        <dbReference type="ChEBI" id="CHEBI:33019"/>
        <dbReference type="ChEBI" id="CHEBI:59457"/>
        <dbReference type="ChEBI" id="CHEBI:73183"/>
        <dbReference type="EC" id="3.6.1.31"/>
    </reaction>
</comment>
<comment type="catalytic activity">
    <reaction evidence="1 15">
        <text>1-(5-phospho-beta-D-ribosyl)-5'-AMP + H2O = 1-(5-phospho-beta-D-ribosyl)-5-[(5-phospho-beta-D-ribosylamino)methylideneamino]imidazole-4-carboxamide</text>
        <dbReference type="Rhea" id="RHEA:20049"/>
        <dbReference type="ChEBI" id="CHEBI:15377"/>
        <dbReference type="ChEBI" id="CHEBI:58435"/>
        <dbReference type="ChEBI" id="CHEBI:59457"/>
        <dbReference type="EC" id="3.5.4.19"/>
    </reaction>
</comment>
<name>A0A6V8PWJ6_9ACTN</name>
<dbReference type="HAMAP" id="MF_01019">
    <property type="entry name" value="HisIE"/>
    <property type="match status" value="1"/>
</dbReference>
<evidence type="ECO:0000256" key="8">
    <source>
        <dbReference type="ARBA" id="ARBA00022490"/>
    </source>
</evidence>
<evidence type="ECO:0000256" key="5">
    <source>
        <dbReference type="ARBA" id="ARBA00005204"/>
    </source>
</evidence>
<dbReference type="InterPro" id="IPR008179">
    <property type="entry name" value="HisE"/>
</dbReference>
<dbReference type="InterPro" id="IPR021130">
    <property type="entry name" value="PRib-ATP_PPHydrolase-like"/>
</dbReference>
<comment type="pathway">
    <text evidence="5 15">Amino-acid biosynthesis; L-histidine biosynthesis; L-histidine from 5-phospho-alpha-D-ribose 1-diphosphate: step 2/9.</text>
</comment>
<dbReference type="Gene3D" id="1.10.287.1080">
    <property type="entry name" value="MazG-like"/>
    <property type="match status" value="1"/>
</dbReference>
<evidence type="ECO:0000256" key="1">
    <source>
        <dbReference type="ARBA" id="ARBA00000024"/>
    </source>
</evidence>
<keyword evidence="12 15" id="KW-0067">ATP-binding</keyword>
<dbReference type="Proteomes" id="UP000561271">
    <property type="component" value="Unassembled WGS sequence"/>
</dbReference>
<dbReference type="HAMAP" id="MF_01020">
    <property type="entry name" value="HisE"/>
    <property type="match status" value="1"/>
</dbReference>
<keyword evidence="9 15" id="KW-0028">Amino-acid biosynthesis</keyword>
<evidence type="ECO:0000256" key="10">
    <source>
        <dbReference type="ARBA" id="ARBA00022741"/>
    </source>
</evidence>
<dbReference type="InterPro" id="IPR002496">
    <property type="entry name" value="PRib_AMP_CycHydrolase_dom"/>
</dbReference>
<dbReference type="NCBIfam" id="NF002747">
    <property type="entry name" value="PRK02759.1"/>
    <property type="match status" value="1"/>
</dbReference>
<evidence type="ECO:0000256" key="6">
    <source>
        <dbReference type="ARBA" id="ARBA00007731"/>
    </source>
</evidence>
<dbReference type="InterPro" id="IPR038019">
    <property type="entry name" value="PRib_AMP_CycHydrolase_sf"/>
</dbReference>
<dbReference type="GO" id="GO:0000105">
    <property type="term" value="P:L-histidine biosynthetic process"/>
    <property type="evidence" value="ECO:0007669"/>
    <property type="project" value="UniProtKB-UniRule"/>
</dbReference>
<evidence type="ECO:0000256" key="9">
    <source>
        <dbReference type="ARBA" id="ARBA00022605"/>
    </source>
</evidence>
<feature type="domain" description="Phosphoribosyl-AMP cyclohydrolase" evidence="16">
    <location>
        <begin position="31"/>
        <end position="104"/>
    </location>
</feature>
<accession>A0A6V8PWJ6</accession>
<organism evidence="18 20">
    <name type="scientific">Candidatus Hakubella thermalkaliphila</name>
    <dbReference type="NCBI Taxonomy" id="2754717"/>
    <lineage>
        <taxon>Bacteria</taxon>
        <taxon>Bacillati</taxon>
        <taxon>Actinomycetota</taxon>
        <taxon>Actinomycetota incertae sedis</taxon>
        <taxon>Candidatus Hakubellales</taxon>
        <taxon>Candidatus Hakubellaceae</taxon>
        <taxon>Candidatus Hakubella</taxon>
    </lineage>
</organism>
<dbReference type="NCBIfam" id="TIGR03188">
    <property type="entry name" value="histidine_hisI"/>
    <property type="match status" value="1"/>
</dbReference>
<comment type="subcellular location">
    <subcellularLocation>
        <location evidence="3 15">Cytoplasm</location>
    </subcellularLocation>
</comment>
<dbReference type="GO" id="GO:0004636">
    <property type="term" value="F:phosphoribosyl-ATP diphosphatase activity"/>
    <property type="evidence" value="ECO:0007669"/>
    <property type="project" value="UniProtKB-UniRule"/>
</dbReference>
<dbReference type="GO" id="GO:0004635">
    <property type="term" value="F:phosphoribosyl-AMP cyclohydrolase activity"/>
    <property type="evidence" value="ECO:0007669"/>
    <property type="project" value="UniProtKB-UniRule"/>
</dbReference>
<evidence type="ECO:0000256" key="14">
    <source>
        <dbReference type="ARBA" id="ARBA00023268"/>
    </source>
</evidence>
<dbReference type="InterPro" id="IPR023019">
    <property type="entry name" value="His_synth_HisIE"/>
</dbReference>
<dbReference type="SUPFAM" id="SSF141734">
    <property type="entry name" value="HisI-like"/>
    <property type="match status" value="1"/>
</dbReference>
<dbReference type="Pfam" id="PF01502">
    <property type="entry name" value="PRA-CH"/>
    <property type="match status" value="1"/>
</dbReference>
<keyword evidence="8 15" id="KW-0963">Cytoplasm</keyword>